<evidence type="ECO:0000259" key="10">
    <source>
        <dbReference type="Pfam" id="PF05572"/>
    </source>
</evidence>
<evidence type="ECO:0000256" key="6">
    <source>
        <dbReference type="ARBA" id="ARBA00022833"/>
    </source>
</evidence>
<gene>
    <name evidence="12" type="ORF">FBFR_07915</name>
</gene>
<name>A0A167XQU8_9FLAO</name>
<keyword evidence="3" id="KW-0479">Metal-binding</keyword>
<dbReference type="GO" id="GO:0046872">
    <property type="term" value="F:metal ion binding"/>
    <property type="evidence" value="ECO:0007669"/>
    <property type="project" value="UniProtKB-KW"/>
</dbReference>
<dbReference type="CDD" id="cd04275">
    <property type="entry name" value="ZnMc_pappalysin_like"/>
    <property type="match status" value="1"/>
</dbReference>
<reference evidence="12 13" key="1">
    <citation type="submission" date="2016-03" db="EMBL/GenBank/DDBJ databases">
        <title>Draft genome sequence of Flavobacterium fryxellicola DSM 16209.</title>
        <authorList>
            <person name="Shin S.-K."/>
            <person name="Yi H."/>
        </authorList>
    </citation>
    <scope>NUCLEOTIDE SEQUENCE [LARGE SCALE GENOMIC DNA]</scope>
    <source>
        <strain evidence="12 13">DSM 16209</strain>
    </source>
</reference>
<dbReference type="GO" id="GO:0006508">
    <property type="term" value="P:proteolysis"/>
    <property type="evidence" value="ECO:0007669"/>
    <property type="project" value="UniProtKB-KW"/>
</dbReference>
<comment type="caution">
    <text evidence="12">The sequence shown here is derived from an EMBL/GenBank/DDBJ whole genome shotgun (WGS) entry which is preliminary data.</text>
</comment>
<keyword evidence="8" id="KW-1015">Disulfide bond</keyword>
<feature type="domain" description="Peptidase M43 pregnancy-associated plasma-A" evidence="10">
    <location>
        <begin position="205"/>
        <end position="362"/>
    </location>
</feature>
<keyword evidence="4 9" id="KW-0732">Signal</keyword>
<evidence type="ECO:0000313" key="12">
    <source>
        <dbReference type="EMBL" id="OAB28604.1"/>
    </source>
</evidence>
<evidence type="ECO:0000256" key="9">
    <source>
        <dbReference type="SAM" id="SignalP"/>
    </source>
</evidence>
<accession>A0A167XQU8</accession>
<feature type="chain" id="PRO_5007894467" description="Peptidase M43 pregnancy-associated plasma-A domain-containing protein" evidence="9">
    <location>
        <begin position="35"/>
        <end position="691"/>
    </location>
</feature>
<evidence type="ECO:0000256" key="2">
    <source>
        <dbReference type="ARBA" id="ARBA00022670"/>
    </source>
</evidence>
<dbReference type="Gene3D" id="2.60.40.10">
    <property type="entry name" value="Immunoglobulins"/>
    <property type="match status" value="1"/>
</dbReference>
<dbReference type="InterPro" id="IPR024079">
    <property type="entry name" value="MetalloPept_cat_dom_sf"/>
</dbReference>
<dbReference type="EMBL" id="LVJE01000011">
    <property type="protein sequence ID" value="OAB28604.1"/>
    <property type="molecule type" value="Genomic_DNA"/>
</dbReference>
<evidence type="ECO:0000256" key="1">
    <source>
        <dbReference type="ARBA" id="ARBA00008721"/>
    </source>
</evidence>
<evidence type="ECO:0000256" key="4">
    <source>
        <dbReference type="ARBA" id="ARBA00022729"/>
    </source>
</evidence>
<dbReference type="Pfam" id="PF05572">
    <property type="entry name" value="Peptidase_M43"/>
    <property type="match status" value="1"/>
</dbReference>
<dbReference type="AlphaFoldDB" id="A0A167XQU8"/>
<dbReference type="Gene3D" id="3.40.390.10">
    <property type="entry name" value="Collagenase (Catalytic Domain)"/>
    <property type="match status" value="1"/>
</dbReference>
<keyword evidence="2" id="KW-0645">Protease</keyword>
<protein>
    <recommendedName>
        <fullName evidence="14">Peptidase M43 pregnancy-associated plasma-A domain-containing protein</fullName>
    </recommendedName>
</protein>
<dbReference type="GO" id="GO:0008237">
    <property type="term" value="F:metallopeptidase activity"/>
    <property type="evidence" value="ECO:0007669"/>
    <property type="project" value="UniProtKB-KW"/>
</dbReference>
<dbReference type="Proteomes" id="UP000077164">
    <property type="component" value="Unassembled WGS sequence"/>
</dbReference>
<comment type="similarity">
    <text evidence="1">Belongs to the peptidase M43B family.</text>
</comment>
<dbReference type="PANTHER" id="PTHR47466">
    <property type="match status" value="1"/>
</dbReference>
<evidence type="ECO:0000256" key="5">
    <source>
        <dbReference type="ARBA" id="ARBA00022801"/>
    </source>
</evidence>
<dbReference type="Pfam" id="PF18962">
    <property type="entry name" value="Por_Secre_tail"/>
    <property type="match status" value="1"/>
</dbReference>
<evidence type="ECO:0008006" key="14">
    <source>
        <dbReference type="Google" id="ProtNLM"/>
    </source>
</evidence>
<evidence type="ECO:0000259" key="11">
    <source>
        <dbReference type="Pfam" id="PF18962"/>
    </source>
</evidence>
<feature type="domain" description="Secretion system C-terminal sorting" evidence="11">
    <location>
        <begin position="616"/>
        <end position="689"/>
    </location>
</feature>
<dbReference type="OrthoDB" id="6278496at2"/>
<dbReference type="InterPro" id="IPR013783">
    <property type="entry name" value="Ig-like_fold"/>
</dbReference>
<evidence type="ECO:0000256" key="8">
    <source>
        <dbReference type="ARBA" id="ARBA00023157"/>
    </source>
</evidence>
<dbReference type="InterPro" id="IPR026444">
    <property type="entry name" value="Secre_tail"/>
</dbReference>
<dbReference type="PANTHER" id="PTHR47466:SF1">
    <property type="entry name" value="METALLOPROTEASE MEP1 (AFU_ORTHOLOGUE AFUA_1G07730)-RELATED"/>
    <property type="match status" value="1"/>
</dbReference>
<sequence length="691" mass="75536">MELISLNKKHTHTMKKITFLLVLTLHFMFSAAFAQVSNTQEVMLFGKKKVIKAGSIIRCATTEYEDYLKSKNPNRLSTTEFEQWIAPKVNLEKNKQANSSKAFKTNAVITIPVVVHIIHNGDLLGADENIFDEQATSQIRVLNEDFRKKINTPGYNTNPVGADVEIEFALAKRDPAGVLSNGIDHVNLEQESWSTDDINTIVKPQTQWDPEKYLNIWVVKFTNTELLGYAQFPSASGLSGISADSGSAATDGVVIGYAFFGSSSYFPGGTYVTNYDKGRTTSHEVGHWLGLRHIWGDGGCGVDDFCNDTPNAGQANEGCPTGVDSCPASPGLDMIENYMDYTNDACMNIFTADQKTRMITVMNNSIRRAVLKTSDALIPGVVFANDAATIVLNLNIIPCSNSFIPVIKIINKGSARLTAASITYGVDNANLQTYNWTGNLANNESQNITLNNVTTSGGNHNFTATITSANATTDQNSNNNSNTVNFDITKNYGTNTVIFSLQLDRFGTETTWELTNATGTKLYQGGPYTDTPTNSPLPAPIKTSFNLPNNGCYTFTIFDTEMDGICCDYGVGFYTLSTPSDEIIATGGKFGEVESKSFIIGSLATADITNAKSVYLYPNPTSNILNLVVENKLETPEAYTIINSLGQIIKTKKIETEEDLRINVSTLSQGIYFLKLSKNQAETSTVKFIKK</sequence>
<evidence type="ECO:0000256" key="3">
    <source>
        <dbReference type="ARBA" id="ARBA00022723"/>
    </source>
</evidence>
<keyword evidence="7" id="KW-0482">Metalloprotease</keyword>
<evidence type="ECO:0000313" key="13">
    <source>
        <dbReference type="Proteomes" id="UP000077164"/>
    </source>
</evidence>
<dbReference type="SUPFAM" id="SSF55486">
    <property type="entry name" value="Metalloproteases ('zincins'), catalytic domain"/>
    <property type="match status" value="1"/>
</dbReference>
<organism evidence="12 13">
    <name type="scientific">Flavobacterium fryxellicola</name>
    <dbReference type="NCBI Taxonomy" id="249352"/>
    <lineage>
        <taxon>Bacteria</taxon>
        <taxon>Pseudomonadati</taxon>
        <taxon>Bacteroidota</taxon>
        <taxon>Flavobacteriia</taxon>
        <taxon>Flavobacteriales</taxon>
        <taxon>Flavobacteriaceae</taxon>
        <taxon>Flavobacterium</taxon>
    </lineage>
</organism>
<keyword evidence="13" id="KW-1185">Reference proteome</keyword>
<keyword evidence="5" id="KW-0378">Hydrolase</keyword>
<evidence type="ECO:0000256" key="7">
    <source>
        <dbReference type="ARBA" id="ARBA00023049"/>
    </source>
</evidence>
<dbReference type="NCBIfam" id="TIGR04183">
    <property type="entry name" value="Por_Secre_tail"/>
    <property type="match status" value="1"/>
</dbReference>
<proteinExistence type="inferred from homology"/>
<dbReference type="InterPro" id="IPR008754">
    <property type="entry name" value="Peptidase_M43"/>
</dbReference>
<dbReference type="STRING" id="249352.SAMN05444395_101273"/>
<feature type="signal peptide" evidence="9">
    <location>
        <begin position="1"/>
        <end position="34"/>
    </location>
</feature>
<keyword evidence="6" id="KW-0862">Zinc</keyword>